<name>A0A9P7J662_9AGAM</name>
<accession>A0A9P7J662</accession>
<dbReference type="AlphaFoldDB" id="A0A9P7J662"/>
<feature type="non-terminal residue" evidence="1">
    <location>
        <position position="1"/>
    </location>
</feature>
<organism evidence="1 2">
    <name type="scientific">Suillus plorans</name>
    <dbReference type="NCBI Taxonomy" id="116603"/>
    <lineage>
        <taxon>Eukaryota</taxon>
        <taxon>Fungi</taxon>
        <taxon>Dikarya</taxon>
        <taxon>Basidiomycota</taxon>
        <taxon>Agaricomycotina</taxon>
        <taxon>Agaricomycetes</taxon>
        <taxon>Agaricomycetidae</taxon>
        <taxon>Boletales</taxon>
        <taxon>Suillineae</taxon>
        <taxon>Suillaceae</taxon>
        <taxon>Suillus</taxon>
    </lineage>
</organism>
<gene>
    <name evidence="1" type="ORF">HD556DRAFT_1209166</name>
</gene>
<proteinExistence type="predicted"/>
<protein>
    <submittedName>
        <fullName evidence="1">Uncharacterized protein</fullName>
    </submittedName>
</protein>
<dbReference type="RefSeq" id="XP_041166660.1">
    <property type="nucleotide sequence ID" value="XM_041296530.1"/>
</dbReference>
<dbReference type="Proteomes" id="UP000719766">
    <property type="component" value="Unassembled WGS sequence"/>
</dbReference>
<evidence type="ECO:0000313" key="1">
    <source>
        <dbReference type="EMBL" id="KAG1805045.1"/>
    </source>
</evidence>
<dbReference type="OrthoDB" id="10520253at2759"/>
<dbReference type="GeneID" id="64590294"/>
<feature type="non-terminal residue" evidence="1">
    <location>
        <position position="85"/>
    </location>
</feature>
<reference evidence="1" key="1">
    <citation type="journal article" date="2020" name="New Phytol.">
        <title>Comparative genomics reveals dynamic genome evolution in host specialist ectomycorrhizal fungi.</title>
        <authorList>
            <person name="Lofgren L.A."/>
            <person name="Nguyen N.H."/>
            <person name="Vilgalys R."/>
            <person name="Ruytinx J."/>
            <person name="Liao H.L."/>
            <person name="Branco S."/>
            <person name="Kuo A."/>
            <person name="LaButti K."/>
            <person name="Lipzen A."/>
            <person name="Andreopoulos W."/>
            <person name="Pangilinan J."/>
            <person name="Riley R."/>
            <person name="Hundley H."/>
            <person name="Na H."/>
            <person name="Barry K."/>
            <person name="Grigoriev I.V."/>
            <person name="Stajich J.E."/>
            <person name="Kennedy P.G."/>
        </authorList>
    </citation>
    <scope>NUCLEOTIDE SEQUENCE</scope>
    <source>
        <strain evidence="1">S12</strain>
    </source>
</reference>
<evidence type="ECO:0000313" key="2">
    <source>
        <dbReference type="Proteomes" id="UP000719766"/>
    </source>
</evidence>
<keyword evidence="2" id="KW-1185">Reference proteome</keyword>
<dbReference type="EMBL" id="JABBWE010000003">
    <property type="protein sequence ID" value="KAG1805045.1"/>
    <property type="molecule type" value="Genomic_DNA"/>
</dbReference>
<comment type="caution">
    <text evidence="1">The sequence shown here is derived from an EMBL/GenBank/DDBJ whole genome shotgun (WGS) entry which is preliminary data.</text>
</comment>
<sequence length="85" mass="9531">LLASISKVTDDPIKLFYDTISLPETQFVAQKLLVNNNILVLTPRALVKEAEGEGRKVVPAFGDRPHVPQNEGLCRSSWVMVEKWL</sequence>